<gene>
    <name evidence="2" type="ORF">POL25_39715</name>
</gene>
<comment type="caution">
    <text evidence="2">The sequence shown here is derived from an EMBL/GenBank/DDBJ whole genome shotgun (WGS) entry which is preliminary data.</text>
</comment>
<dbReference type="Pfam" id="PF13021">
    <property type="entry name" value="DUF3885"/>
    <property type="match status" value="1"/>
</dbReference>
<accession>A0ABT5EB38</accession>
<dbReference type="Proteomes" id="UP001221686">
    <property type="component" value="Unassembled WGS sequence"/>
</dbReference>
<keyword evidence="3" id="KW-1185">Reference proteome</keyword>
<evidence type="ECO:0000313" key="2">
    <source>
        <dbReference type="EMBL" id="MDC0723082.1"/>
    </source>
</evidence>
<sequence>MRDFADAWRAHFGDVPPVGWRLREQASERWLRIHGLPGSKRYPETAAERAEIHHRHETLAAELFAASEGACWVVVPAWGAANEAGPQLPGLADLRFAIGWRPGHASEDEPTFAHVAPARWSAPATRAARELVIEDSLRVLWVARETLEVFAPYDGGVDVIAADVVRRDALAQRFGSWRSPRPDGL</sequence>
<evidence type="ECO:0000259" key="1">
    <source>
        <dbReference type="Pfam" id="PF13021"/>
    </source>
</evidence>
<evidence type="ECO:0000313" key="3">
    <source>
        <dbReference type="Proteomes" id="UP001221686"/>
    </source>
</evidence>
<name>A0ABT5EB38_9BACT</name>
<protein>
    <recommendedName>
        <fullName evidence="1">DUF3885 domain-containing protein</fullName>
    </recommendedName>
</protein>
<feature type="domain" description="DUF3885" evidence="1">
    <location>
        <begin position="19"/>
        <end position="181"/>
    </location>
</feature>
<dbReference type="RefSeq" id="WP_272091619.1">
    <property type="nucleotide sequence ID" value="NZ_JAQNDL010000004.1"/>
</dbReference>
<dbReference type="InterPro" id="IPR024976">
    <property type="entry name" value="DUF3885"/>
</dbReference>
<dbReference type="EMBL" id="JAQNDL010000004">
    <property type="protein sequence ID" value="MDC0723082.1"/>
    <property type="molecule type" value="Genomic_DNA"/>
</dbReference>
<reference evidence="2 3" key="1">
    <citation type="submission" date="2022-11" db="EMBL/GenBank/DDBJ databases">
        <title>Minimal conservation of predation-associated metabolite biosynthetic gene clusters underscores biosynthetic potential of Myxococcota including descriptions for ten novel species: Archangium lansinium sp. nov., Myxococcus landrumus sp. nov., Nannocystis bai.</title>
        <authorList>
            <person name="Ahearne A."/>
            <person name="Stevens C."/>
            <person name="Dowd S."/>
        </authorList>
    </citation>
    <scope>NUCLEOTIDE SEQUENCE [LARGE SCALE GENOMIC DNA]</scope>
    <source>
        <strain evidence="2 3">BB15-2</strain>
    </source>
</reference>
<proteinExistence type="predicted"/>
<organism evidence="2 3">
    <name type="scientific">Nannocystis bainbridge</name>
    <dbReference type="NCBI Taxonomy" id="2995303"/>
    <lineage>
        <taxon>Bacteria</taxon>
        <taxon>Pseudomonadati</taxon>
        <taxon>Myxococcota</taxon>
        <taxon>Polyangia</taxon>
        <taxon>Nannocystales</taxon>
        <taxon>Nannocystaceae</taxon>
        <taxon>Nannocystis</taxon>
    </lineage>
</organism>